<gene>
    <name evidence="5" type="ORF">FHX73_113134</name>
</gene>
<dbReference type="GO" id="GO:0005829">
    <property type="term" value="C:cytosol"/>
    <property type="evidence" value="ECO:0007669"/>
    <property type="project" value="TreeGrafter"/>
</dbReference>
<dbReference type="AlphaFoldDB" id="A0A561UIT7"/>
<evidence type="ECO:0000313" key="5">
    <source>
        <dbReference type="EMBL" id="TWF99291.1"/>
    </source>
</evidence>
<dbReference type="InterPro" id="IPR015424">
    <property type="entry name" value="PyrdxlP-dep_Trfase"/>
</dbReference>
<organism evidence="5 6">
    <name type="scientific">Kitasatospora viridis</name>
    <dbReference type="NCBI Taxonomy" id="281105"/>
    <lineage>
        <taxon>Bacteria</taxon>
        <taxon>Bacillati</taxon>
        <taxon>Actinomycetota</taxon>
        <taxon>Actinomycetes</taxon>
        <taxon>Kitasatosporales</taxon>
        <taxon>Streptomycetaceae</taxon>
        <taxon>Kitasatospora</taxon>
    </lineage>
</organism>
<dbReference type="GO" id="GO:0008732">
    <property type="term" value="F:L-allo-threonine aldolase activity"/>
    <property type="evidence" value="ECO:0007669"/>
    <property type="project" value="TreeGrafter"/>
</dbReference>
<protein>
    <submittedName>
        <fullName evidence="5">L-threonine aldolase</fullName>
    </submittedName>
</protein>
<dbReference type="OrthoDB" id="9774495at2"/>
<evidence type="ECO:0000256" key="1">
    <source>
        <dbReference type="ARBA" id="ARBA00001933"/>
    </source>
</evidence>
<sequence>MTDDTNVTAEPYQGPDDRRFALWRAADRILSGPRPVTLHERLAELGADARATVDPAERPDFYGDGVVAAFERQVAELLGKPAAAFFPTGTMAQQIALRCWAERGGSPLVAGHPLTHLETHERRAYRRLTGLDTVFPTTAPRLPTAAELRALEEPYGVLLVELPLRAAGFLLPDWPDLVELTATARAAGAAVHLDGARLWEAAAHYGRPPAELAELGDSVYVSFYKALGALSGAALAGPAELIAEARAWRHRYGGQLYQQWPAALSARASLGRELPRLPGYLAHARTVAEGLRRAVADLPGARIHPDPPHTHQFQLWLPYPPDRLTEAGLRHCRDSGDGLFGSWWASPVPGLSMTEVTVLGPALGWSAEDVTSSVHALLHHLHHRATDPAAGPA</sequence>
<evidence type="ECO:0000256" key="2">
    <source>
        <dbReference type="ARBA" id="ARBA00006966"/>
    </source>
</evidence>
<feature type="domain" description="Aromatic amino acid beta-eliminating lyase/threonine aldolase" evidence="4">
    <location>
        <begin position="63"/>
        <end position="293"/>
    </location>
</feature>
<dbReference type="SUPFAM" id="SSF53383">
    <property type="entry name" value="PLP-dependent transferases"/>
    <property type="match status" value="1"/>
</dbReference>
<dbReference type="InterPro" id="IPR015422">
    <property type="entry name" value="PyrdxlP-dep_Trfase_small"/>
</dbReference>
<dbReference type="GO" id="GO:0006545">
    <property type="term" value="P:glycine biosynthetic process"/>
    <property type="evidence" value="ECO:0007669"/>
    <property type="project" value="TreeGrafter"/>
</dbReference>
<dbReference type="Gene3D" id="3.40.640.10">
    <property type="entry name" value="Type I PLP-dependent aspartate aminotransferase-like (Major domain)"/>
    <property type="match status" value="1"/>
</dbReference>
<reference evidence="5 6" key="1">
    <citation type="submission" date="2019-06" db="EMBL/GenBank/DDBJ databases">
        <title>Sequencing the genomes of 1000 actinobacteria strains.</title>
        <authorList>
            <person name="Klenk H.-P."/>
        </authorList>
    </citation>
    <scope>NUCLEOTIDE SEQUENCE [LARGE SCALE GENOMIC DNA]</scope>
    <source>
        <strain evidence="5 6">DSM 44826</strain>
    </source>
</reference>
<dbReference type="Pfam" id="PF01212">
    <property type="entry name" value="Beta_elim_lyase"/>
    <property type="match status" value="1"/>
</dbReference>
<comment type="cofactor">
    <cofactor evidence="1">
        <name>pyridoxal 5'-phosphate</name>
        <dbReference type="ChEBI" id="CHEBI:597326"/>
    </cofactor>
</comment>
<dbReference type="Gene3D" id="3.90.1150.10">
    <property type="entry name" value="Aspartate Aminotransferase, domain 1"/>
    <property type="match status" value="1"/>
</dbReference>
<evidence type="ECO:0000256" key="3">
    <source>
        <dbReference type="ARBA" id="ARBA00022898"/>
    </source>
</evidence>
<dbReference type="PANTHER" id="PTHR48097">
    <property type="entry name" value="L-THREONINE ALDOLASE-RELATED"/>
    <property type="match status" value="1"/>
</dbReference>
<proteinExistence type="inferred from homology"/>
<accession>A0A561UIT7</accession>
<keyword evidence="6" id="KW-1185">Reference proteome</keyword>
<dbReference type="Proteomes" id="UP000317940">
    <property type="component" value="Unassembled WGS sequence"/>
</dbReference>
<dbReference type="PANTHER" id="PTHR48097:SF9">
    <property type="entry name" value="L-THREONINE ALDOLASE"/>
    <property type="match status" value="1"/>
</dbReference>
<comment type="similarity">
    <text evidence="2">Belongs to the threonine aldolase family.</text>
</comment>
<keyword evidence="3" id="KW-0663">Pyridoxal phosphate</keyword>
<dbReference type="EMBL" id="VIWT01000001">
    <property type="protein sequence ID" value="TWF99291.1"/>
    <property type="molecule type" value="Genomic_DNA"/>
</dbReference>
<comment type="caution">
    <text evidence="5">The sequence shown here is derived from an EMBL/GenBank/DDBJ whole genome shotgun (WGS) entry which is preliminary data.</text>
</comment>
<evidence type="ECO:0000259" key="4">
    <source>
        <dbReference type="Pfam" id="PF01212"/>
    </source>
</evidence>
<dbReference type="RefSeq" id="WP_145905585.1">
    <property type="nucleotide sequence ID" value="NZ_BAAAMZ010000015.1"/>
</dbReference>
<evidence type="ECO:0000313" key="6">
    <source>
        <dbReference type="Proteomes" id="UP000317940"/>
    </source>
</evidence>
<dbReference type="GO" id="GO:0006567">
    <property type="term" value="P:L-threonine catabolic process"/>
    <property type="evidence" value="ECO:0007669"/>
    <property type="project" value="TreeGrafter"/>
</dbReference>
<dbReference type="InterPro" id="IPR015421">
    <property type="entry name" value="PyrdxlP-dep_Trfase_major"/>
</dbReference>
<dbReference type="InterPro" id="IPR001597">
    <property type="entry name" value="ArAA_b-elim_lyase/Thr_aldolase"/>
</dbReference>
<name>A0A561UIT7_9ACTN</name>